<protein>
    <submittedName>
        <fullName evidence="1">Nedd4 family interacting protein 1, isoform CRA_a</fullName>
    </submittedName>
</protein>
<evidence type="ECO:0000313" key="3">
    <source>
        <dbReference type="RGD" id="1310053"/>
    </source>
</evidence>
<dbReference type="AlphaFoldDB" id="A6J3H0"/>
<accession>A6J3H0</accession>
<proteinExistence type="predicted"/>
<gene>
    <name evidence="1 3" type="primary">Ndfip1</name>
    <name evidence="1" type="ORF">rCG_49315</name>
</gene>
<sequence length="67" mass="7481">MQNSVIIESLVVNVCKSSCNQVCDVLLIMPYILFVVILNSMSHVPIVSRGQSCFIHPPSQSRFEITD</sequence>
<evidence type="ECO:0000313" key="2">
    <source>
        <dbReference type="Proteomes" id="UP000234681"/>
    </source>
</evidence>
<reference evidence="1" key="1">
    <citation type="journal article" date="2005" name="Genome Res.">
        <title>Gene and alternative splicing annotation with AIR.</title>
        <authorList>
            <person name="Florea L."/>
            <person name="Di Francesco V."/>
            <person name="Miller J."/>
            <person name="Turner R."/>
            <person name="Yao A."/>
            <person name="Harris M."/>
            <person name="Walenz B."/>
            <person name="Mobarry C."/>
            <person name="Merkulov G.V."/>
            <person name="Charlab R."/>
            <person name="Dew I."/>
            <person name="Deng Z."/>
            <person name="Istrail S."/>
            <person name="Li P."/>
            <person name="Sutton G."/>
        </authorList>
    </citation>
    <scope>NUCLEOTIDE SEQUENCE</scope>
    <source>
        <strain evidence="1">BN</strain>
    </source>
</reference>
<dbReference type="EMBL" id="CH473974">
    <property type="protein sequence ID" value="EDL76450.1"/>
    <property type="molecule type" value="Genomic_DNA"/>
</dbReference>
<dbReference type="RGD" id="1310053">
    <property type="gene designation" value="Ndfip1"/>
</dbReference>
<reference evidence="2" key="3">
    <citation type="submission" date="2005-09" db="EMBL/GenBank/DDBJ databases">
        <authorList>
            <person name="Mural R.J."/>
            <person name="Li P.W."/>
            <person name="Adams M.D."/>
            <person name="Amanatides P.G."/>
            <person name="Baden-Tillson H."/>
            <person name="Barnstead M."/>
            <person name="Chin S.H."/>
            <person name="Dew I."/>
            <person name="Evans C.A."/>
            <person name="Ferriera S."/>
            <person name="Flanigan M."/>
            <person name="Fosler C."/>
            <person name="Glodek A."/>
            <person name="Gu Z."/>
            <person name="Holt R.A."/>
            <person name="Jennings D."/>
            <person name="Kraft C.L."/>
            <person name="Lu F."/>
            <person name="Nguyen T."/>
            <person name="Nusskern D.R."/>
            <person name="Pfannkoch C.M."/>
            <person name="Sitter C."/>
            <person name="Sutton G.G."/>
            <person name="Venter J.C."/>
            <person name="Wang Z."/>
            <person name="Woodage T."/>
            <person name="Zheng X.H."/>
            <person name="Zhong F."/>
        </authorList>
    </citation>
    <scope>NUCLEOTIDE SEQUENCE [LARGE SCALE GENOMIC DNA]</scope>
    <source>
        <strain>BN</strain>
        <strain evidence="2">Sprague-Dawley</strain>
    </source>
</reference>
<dbReference type="Proteomes" id="UP000234681">
    <property type="component" value="Chromosome 18"/>
</dbReference>
<dbReference type="EMBL" id="CH473974">
    <property type="protein sequence ID" value="EDL76452.1"/>
    <property type="molecule type" value="Genomic_DNA"/>
</dbReference>
<organism evidence="1 2">
    <name type="scientific">Rattus norvegicus</name>
    <name type="common">Rat</name>
    <dbReference type="NCBI Taxonomy" id="10116"/>
    <lineage>
        <taxon>Eukaryota</taxon>
        <taxon>Metazoa</taxon>
        <taxon>Chordata</taxon>
        <taxon>Craniata</taxon>
        <taxon>Vertebrata</taxon>
        <taxon>Euteleostomi</taxon>
        <taxon>Mammalia</taxon>
        <taxon>Eutheria</taxon>
        <taxon>Euarchontoglires</taxon>
        <taxon>Glires</taxon>
        <taxon>Rodentia</taxon>
        <taxon>Myomorpha</taxon>
        <taxon>Muroidea</taxon>
        <taxon>Muridae</taxon>
        <taxon>Murinae</taxon>
        <taxon>Rattus</taxon>
    </lineage>
</organism>
<reference evidence="1" key="2">
    <citation type="submission" date="2005-07" db="EMBL/GenBank/DDBJ databases">
        <authorList>
            <person name="Mural R.J."/>
            <person name="Li P.W."/>
            <person name="Adams M.D."/>
            <person name="Amanatides P.G."/>
            <person name="Baden-Tillson H."/>
            <person name="Barnstead M."/>
            <person name="Chin S.H."/>
            <person name="Dew I."/>
            <person name="Evans C.A."/>
            <person name="Ferriera S."/>
            <person name="Flanigan M."/>
            <person name="Fosler C."/>
            <person name="Glodek A."/>
            <person name="Gu Z."/>
            <person name="Holt R.A."/>
            <person name="Jennings D."/>
            <person name="Kraft C.L."/>
            <person name="Lu F."/>
            <person name="Nguyen T."/>
            <person name="Nusskern D.R."/>
            <person name="Pfannkoch C.M."/>
            <person name="Sitter C."/>
            <person name="Sutton G.G."/>
            <person name="Venter J.C."/>
            <person name="Wang Z."/>
            <person name="Woodage T."/>
            <person name="Zheng X.H."/>
            <person name="Zhong F."/>
        </authorList>
    </citation>
    <scope>NUCLEOTIDE SEQUENCE</scope>
    <source>
        <strain evidence="1">BN</strain>
        <strain evidence="2">BN, Sprague-Dawley</strain>
    </source>
</reference>
<name>A6J3H0_RAT</name>
<evidence type="ECO:0000313" key="1">
    <source>
        <dbReference type="EMBL" id="EDL76452.1"/>
    </source>
</evidence>